<feature type="compositionally biased region" description="Low complexity" evidence="1">
    <location>
        <begin position="110"/>
        <end position="125"/>
    </location>
</feature>
<keyword evidence="3" id="KW-1185">Reference proteome</keyword>
<evidence type="ECO:0000256" key="1">
    <source>
        <dbReference type="SAM" id="MobiDB-lite"/>
    </source>
</evidence>
<feature type="region of interest" description="Disordered" evidence="1">
    <location>
        <begin position="1"/>
        <end position="229"/>
    </location>
</feature>
<feature type="compositionally biased region" description="Low complexity" evidence="1">
    <location>
        <begin position="12"/>
        <end position="21"/>
    </location>
</feature>
<feature type="compositionally biased region" description="Polar residues" evidence="1">
    <location>
        <begin position="94"/>
        <end position="109"/>
    </location>
</feature>
<dbReference type="Proteomes" id="UP001497516">
    <property type="component" value="Chromosome 3"/>
</dbReference>
<evidence type="ECO:0000313" key="2">
    <source>
        <dbReference type="EMBL" id="CAL1377330.1"/>
    </source>
</evidence>
<organism evidence="2 3">
    <name type="scientific">Linum trigynum</name>
    <dbReference type="NCBI Taxonomy" id="586398"/>
    <lineage>
        <taxon>Eukaryota</taxon>
        <taxon>Viridiplantae</taxon>
        <taxon>Streptophyta</taxon>
        <taxon>Embryophyta</taxon>
        <taxon>Tracheophyta</taxon>
        <taxon>Spermatophyta</taxon>
        <taxon>Magnoliopsida</taxon>
        <taxon>eudicotyledons</taxon>
        <taxon>Gunneridae</taxon>
        <taxon>Pentapetalae</taxon>
        <taxon>rosids</taxon>
        <taxon>fabids</taxon>
        <taxon>Malpighiales</taxon>
        <taxon>Linaceae</taxon>
        <taxon>Linum</taxon>
    </lineage>
</organism>
<feature type="compositionally biased region" description="Polar residues" evidence="1">
    <location>
        <begin position="35"/>
        <end position="50"/>
    </location>
</feature>
<sequence>MKKGKLEHDLGNENQGQANKNGKGGYKIKDGEMASSATMATKITEPQRSQGQERKGNSLGKEGDSSTRVGRDLNKGKEIMHEDKALGKGILGSGPTQIDCVTSVSQPKQASNKASTSAQAAASSSDRPNQAEPLIAGPGPISERRPLLINQPPVQLVVGPKGNKMQIVAVPSSPKKKQQPDSSSPSAAERTKSNRNSRLHSKKDSTPVKFQASKALQIWSPVKDKKNKSRTRLATLTFQEINAWTGAAVQADRS</sequence>
<feature type="compositionally biased region" description="Basic and acidic residues" evidence="1">
    <location>
        <begin position="51"/>
        <end position="86"/>
    </location>
</feature>
<dbReference type="EMBL" id="OZ034816">
    <property type="protein sequence ID" value="CAL1377330.1"/>
    <property type="molecule type" value="Genomic_DNA"/>
</dbReference>
<accession>A0AAV2DVF3</accession>
<gene>
    <name evidence="2" type="ORF">LTRI10_LOCUS18988</name>
</gene>
<reference evidence="2 3" key="1">
    <citation type="submission" date="2024-04" db="EMBL/GenBank/DDBJ databases">
        <authorList>
            <person name="Fracassetti M."/>
        </authorList>
    </citation>
    <scope>NUCLEOTIDE SEQUENCE [LARGE SCALE GENOMIC DNA]</scope>
</reference>
<dbReference type="AlphaFoldDB" id="A0AAV2DVF3"/>
<protein>
    <submittedName>
        <fullName evidence="2">Uncharacterized protein</fullName>
    </submittedName>
</protein>
<name>A0AAV2DVF3_9ROSI</name>
<evidence type="ECO:0000313" key="3">
    <source>
        <dbReference type="Proteomes" id="UP001497516"/>
    </source>
</evidence>
<proteinExistence type="predicted"/>
<feature type="compositionally biased region" description="Basic and acidic residues" evidence="1">
    <location>
        <begin position="1"/>
        <end position="11"/>
    </location>
</feature>